<protein>
    <submittedName>
        <fullName evidence="1">Uncharacterized protein</fullName>
    </submittedName>
</protein>
<dbReference type="OrthoDB" id="1932767at2759"/>
<dbReference type="Proteomes" id="UP000327013">
    <property type="component" value="Chromosome 4"/>
</dbReference>
<dbReference type="AlphaFoldDB" id="A0A660KRP5"/>
<keyword evidence="2" id="KW-1185">Reference proteome</keyword>
<proteinExistence type="predicted"/>
<evidence type="ECO:0000313" key="1">
    <source>
        <dbReference type="EMBL" id="KAE8038390.1"/>
    </source>
</evidence>
<gene>
    <name evidence="1" type="ORF">FH972_010909</name>
</gene>
<sequence length="87" mass="9906">MLPELTQPSFQTTKLPPPAYMGMGMEYPCKNEEFELKEPFSSLESFLGLELEQQPSSVGGSTKLDTADLWLLDDLVTHHQQQLKLMY</sequence>
<name>A0A660KRP5_9ROSI</name>
<dbReference type="EMBL" id="CM017324">
    <property type="protein sequence ID" value="KAE8038390.1"/>
    <property type="molecule type" value="Genomic_DNA"/>
</dbReference>
<organism evidence="1 2">
    <name type="scientific">Carpinus fangiana</name>
    <dbReference type="NCBI Taxonomy" id="176857"/>
    <lineage>
        <taxon>Eukaryota</taxon>
        <taxon>Viridiplantae</taxon>
        <taxon>Streptophyta</taxon>
        <taxon>Embryophyta</taxon>
        <taxon>Tracheophyta</taxon>
        <taxon>Spermatophyta</taxon>
        <taxon>Magnoliopsida</taxon>
        <taxon>eudicotyledons</taxon>
        <taxon>Gunneridae</taxon>
        <taxon>Pentapetalae</taxon>
        <taxon>rosids</taxon>
        <taxon>fabids</taxon>
        <taxon>Fagales</taxon>
        <taxon>Betulaceae</taxon>
        <taxon>Carpinus</taxon>
    </lineage>
</organism>
<evidence type="ECO:0000313" key="2">
    <source>
        <dbReference type="Proteomes" id="UP000327013"/>
    </source>
</evidence>
<reference evidence="1 2" key="1">
    <citation type="submission" date="2019-06" db="EMBL/GenBank/DDBJ databases">
        <title>A chromosomal-level reference genome of Carpinus fangiana (Coryloideae, Betulaceae).</title>
        <authorList>
            <person name="Yang X."/>
            <person name="Wang Z."/>
            <person name="Zhang L."/>
            <person name="Hao G."/>
            <person name="Liu J."/>
            <person name="Yang Y."/>
        </authorList>
    </citation>
    <scope>NUCLEOTIDE SEQUENCE [LARGE SCALE GENOMIC DNA]</scope>
    <source>
        <strain evidence="1">Cfa_2016G</strain>
        <tissue evidence="1">Leaf</tissue>
    </source>
</reference>
<accession>A0A660KRP5</accession>